<organism evidence="1 2">
    <name type="scientific">Methylobacterium komagatae</name>
    <dbReference type="NCBI Taxonomy" id="374425"/>
    <lineage>
        <taxon>Bacteria</taxon>
        <taxon>Pseudomonadati</taxon>
        <taxon>Pseudomonadota</taxon>
        <taxon>Alphaproteobacteria</taxon>
        <taxon>Hyphomicrobiales</taxon>
        <taxon>Methylobacteriaceae</taxon>
        <taxon>Methylobacterium</taxon>
    </lineage>
</organism>
<dbReference type="RefSeq" id="WP_378970545.1">
    <property type="nucleotide sequence ID" value="NZ_JBHSWN010000001.1"/>
</dbReference>
<keyword evidence="2" id="KW-1185">Reference proteome</keyword>
<accession>A0ABW2BLW2</accession>
<proteinExistence type="predicted"/>
<name>A0ABW2BLW2_9HYPH</name>
<dbReference type="EMBL" id="JBHSWN010000001">
    <property type="protein sequence ID" value="MFC6790590.1"/>
    <property type="molecule type" value="Genomic_DNA"/>
</dbReference>
<sequence>MREYRLAPLGRRPQAAIVLHPGDDVAVARDLTVFEPDDAWQDTGLLDASGTPLMRRDRLGPIGFTAQIED</sequence>
<dbReference type="Proteomes" id="UP001596292">
    <property type="component" value="Unassembled WGS sequence"/>
</dbReference>
<evidence type="ECO:0000313" key="2">
    <source>
        <dbReference type="Proteomes" id="UP001596292"/>
    </source>
</evidence>
<gene>
    <name evidence="1" type="ORF">ACFQE0_13835</name>
</gene>
<comment type="caution">
    <text evidence="1">The sequence shown here is derived from an EMBL/GenBank/DDBJ whole genome shotgun (WGS) entry which is preliminary data.</text>
</comment>
<evidence type="ECO:0000313" key="1">
    <source>
        <dbReference type="EMBL" id="MFC6790590.1"/>
    </source>
</evidence>
<protein>
    <submittedName>
        <fullName evidence="1">Uncharacterized protein</fullName>
    </submittedName>
</protein>
<reference evidence="2" key="1">
    <citation type="journal article" date="2019" name="Int. J. Syst. Evol. Microbiol.">
        <title>The Global Catalogue of Microorganisms (GCM) 10K type strain sequencing project: providing services to taxonomists for standard genome sequencing and annotation.</title>
        <authorList>
            <consortium name="The Broad Institute Genomics Platform"/>
            <consortium name="The Broad Institute Genome Sequencing Center for Infectious Disease"/>
            <person name="Wu L."/>
            <person name="Ma J."/>
        </authorList>
    </citation>
    <scope>NUCLEOTIDE SEQUENCE [LARGE SCALE GENOMIC DNA]</scope>
    <source>
        <strain evidence="2">CCUG 48316</strain>
    </source>
</reference>